<dbReference type="NCBIfam" id="TIGR00756">
    <property type="entry name" value="PPR"/>
    <property type="match status" value="3"/>
</dbReference>
<evidence type="ECO:0000256" key="1">
    <source>
        <dbReference type="ARBA" id="ARBA00022737"/>
    </source>
</evidence>
<dbReference type="Gene3D" id="1.25.40.10">
    <property type="entry name" value="Tetratricopeptide repeat domain"/>
    <property type="match status" value="4"/>
</dbReference>
<comment type="caution">
    <text evidence="3">The sequence shown here is derived from an EMBL/GenBank/DDBJ whole genome shotgun (WGS) entry which is preliminary data.</text>
</comment>
<name>A0ABC8R926_9AQUA</name>
<feature type="repeat" description="PPR" evidence="2">
    <location>
        <begin position="189"/>
        <end position="223"/>
    </location>
</feature>
<keyword evidence="1" id="KW-0677">Repeat</keyword>
<feature type="repeat" description="PPR" evidence="2">
    <location>
        <begin position="493"/>
        <end position="527"/>
    </location>
</feature>
<feature type="repeat" description="PPR" evidence="2">
    <location>
        <begin position="392"/>
        <end position="426"/>
    </location>
</feature>
<dbReference type="GO" id="GO:0003729">
    <property type="term" value="F:mRNA binding"/>
    <property type="evidence" value="ECO:0007669"/>
    <property type="project" value="UniProtKB-ARBA"/>
</dbReference>
<dbReference type="FunFam" id="1.25.40.10:FF:000090">
    <property type="entry name" value="Pentatricopeptide repeat-containing protein, chloroplastic"/>
    <property type="match status" value="1"/>
</dbReference>
<gene>
    <name evidence="3" type="ORF">ILEXP_LOCUS9087</name>
</gene>
<feature type="repeat" description="PPR" evidence="2">
    <location>
        <begin position="528"/>
        <end position="562"/>
    </location>
</feature>
<dbReference type="Pfam" id="PF13041">
    <property type="entry name" value="PPR_2"/>
    <property type="match status" value="4"/>
</dbReference>
<dbReference type="FunFam" id="1.25.40.10:FF:000073">
    <property type="entry name" value="Pentatricopeptide repeat-containing protein chloroplastic"/>
    <property type="match status" value="1"/>
</dbReference>
<reference evidence="3 4" key="1">
    <citation type="submission" date="2024-02" db="EMBL/GenBank/DDBJ databases">
        <authorList>
            <person name="Vignale AGUSTIN F."/>
            <person name="Sosa J E."/>
            <person name="Modenutti C."/>
        </authorList>
    </citation>
    <scope>NUCLEOTIDE SEQUENCE [LARGE SCALE GENOMIC DNA]</scope>
</reference>
<sequence length="670" mass="73661">MDLEERRSGTEKSLIGVRTAANPCIFSAKGRIELQKLSNVVISSENVVESQRLSNACNVLDRMPERISFSTLEFDCSECMEEVELGIGERRCFADINTPDDCLGGCCVDGVPDLCSSASNVIDRHHATIFLSFCSGEGCLELGKICHGLVIKNGLCGDKFVCTSLVNMYAKCSVMEDAVMVYQQMPYSDIASRNCLISGYASNGLFNKAFGFFIESGNLGIWPNHYSYSIMLTACGNLLAIQEGKQFHAQLVKTQYLSKTAVANALLTMYSKCGMMKEAETLFQNISQKSLVSWSAIMSGLFQHKSSEKALSQFYLMRDNGIEPNEHTFTIALASCGSMKHLDCGRALHCQVIKSGMVSSVFVGTTVIDMYAELGEMGYAETQLQEMGGMASNVSWNALVAGFVRNKKTKAALEAFHNMVKDDTACDEFTYSVTLTAWSLLPSLATCKQIHSRIVKANFGANLHVGSSLVEAYAKCGNLKDAKQVFHKLSMPDVVLWNSMIKAHSQYGHPKKSMSLFTKMIKEKIKPNSSTFLAILSACSHAGLVQEGQEFFEYMVREYNIPPEETHYSCMVDLLGRSGQLEKALDFVNNLPIKPTAPVWRPLLAACRCHGNLQLAELVGKHILALDPKDATVYVTLSNMYAEVGRHFDAERQRVNGAGGGYKGTGMQLD</sequence>
<evidence type="ECO:0008006" key="5">
    <source>
        <dbReference type="Google" id="ProtNLM"/>
    </source>
</evidence>
<dbReference type="PROSITE" id="PS51375">
    <property type="entry name" value="PPR"/>
    <property type="match status" value="5"/>
</dbReference>
<evidence type="ECO:0000256" key="2">
    <source>
        <dbReference type="PROSITE-ProRule" id="PRU00708"/>
    </source>
</evidence>
<accession>A0ABC8R926</accession>
<dbReference type="PANTHER" id="PTHR47926">
    <property type="entry name" value="PENTATRICOPEPTIDE REPEAT-CONTAINING PROTEIN"/>
    <property type="match status" value="1"/>
</dbReference>
<dbReference type="PANTHER" id="PTHR47926:SF342">
    <property type="entry name" value="TETRATRICOPEPTIDE-LIKE HELICAL DOMAIN-CONTAINING PROTEIN-RELATED"/>
    <property type="match status" value="1"/>
</dbReference>
<dbReference type="InterPro" id="IPR046960">
    <property type="entry name" value="PPR_At4g14850-like_plant"/>
</dbReference>
<feature type="repeat" description="PPR" evidence="2">
    <location>
        <begin position="290"/>
        <end position="324"/>
    </location>
</feature>
<evidence type="ECO:0000313" key="4">
    <source>
        <dbReference type="Proteomes" id="UP001642360"/>
    </source>
</evidence>
<dbReference type="InterPro" id="IPR002885">
    <property type="entry name" value="PPR_rpt"/>
</dbReference>
<organism evidence="3 4">
    <name type="scientific">Ilex paraguariensis</name>
    <name type="common">yerba mate</name>
    <dbReference type="NCBI Taxonomy" id="185542"/>
    <lineage>
        <taxon>Eukaryota</taxon>
        <taxon>Viridiplantae</taxon>
        <taxon>Streptophyta</taxon>
        <taxon>Embryophyta</taxon>
        <taxon>Tracheophyta</taxon>
        <taxon>Spermatophyta</taxon>
        <taxon>Magnoliopsida</taxon>
        <taxon>eudicotyledons</taxon>
        <taxon>Gunneridae</taxon>
        <taxon>Pentapetalae</taxon>
        <taxon>asterids</taxon>
        <taxon>campanulids</taxon>
        <taxon>Aquifoliales</taxon>
        <taxon>Aquifoliaceae</taxon>
        <taxon>Ilex</taxon>
    </lineage>
</organism>
<protein>
    <recommendedName>
        <fullName evidence="5">Pentatricopeptide repeat-containing protein</fullName>
    </recommendedName>
</protein>
<dbReference type="AlphaFoldDB" id="A0ABC8R926"/>
<dbReference type="Pfam" id="PF01535">
    <property type="entry name" value="PPR"/>
    <property type="match status" value="4"/>
</dbReference>
<dbReference type="InterPro" id="IPR011990">
    <property type="entry name" value="TPR-like_helical_dom_sf"/>
</dbReference>
<proteinExistence type="predicted"/>
<evidence type="ECO:0000313" key="3">
    <source>
        <dbReference type="EMBL" id="CAK9141501.1"/>
    </source>
</evidence>
<dbReference type="EMBL" id="CAUOFW020001140">
    <property type="protein sequence ID" value="CAK9141501.1"/>
    <property type="molecule type" value="Genomic_DNA"/>
</dbReference>
<keyword evidence="4" id="KW-1185">Reference proteome</keyword>
<dbReference type="SUPFAM" id="SSF48452">
    <property type="entry name" value="TPR-like"/>
    <property type="match status" value="1"/>
</dbReference>
<dbReference type="Proteomes" id="UP001642360">
    <property type="component" value="Unassembled WGS sequence"/>
</dbReference>